<proteinExistence type="predicted"/>
<dbReference type="InterPro" id="IPR032533">
    <property type="entry name" value="DUF4954"/>
</dbReference>
<feature type="domain" description="DUF6819" evidence="2">
    <location>
        <begin position="488"/>
        <end position="658"/>
    </location>
</feature>
<dbReference type="OrthoDB" id="9814955at2"/>
<dbReference type="Proteomes" id="UP000003303">
    <property type="component" value="Unassembled WGS sequence"/>
</dbReference>
<organism evidence="3 4">
    <name type="scientific">Porphyromonas uenonis 60-3</name>
    <dbReference type="NCBI Taxonomy" id="596327"/>
    <lineage>
        <taxon>Bacteria</taxon>
        <taxon>Pseudomonadati</taxon>
        <taxon>Bacteroidota</taxon>
        <taxon>Bacteroidia</taxon>
        <taxon>Bacteroidales</taxon>
        <taxon>Porphyromonadaceae</taxon>
        <taxon>Porphyromonas</taxon>
    </lineage>
</organism>
<dbReference type="Pfam" id="PF16314">
    <property type="entry name" value="DUF4954"/>
    <property type="match status" value="1"/>
</dbReference>
<dbReference type="STRING" id="596327.PORUE0001_0321"/>
<protein>
    <recommendedName>
        <fullName evidence="5">DUF4954 domain-containing protein</fullName>
    </recommendedName>
</protein>
<dbReference type="eggNOG" id="COG0448">
    <property type="taxonomic scope" value="Bacteria"/>
</dbReference>
<evidence type="ECO:0000313" key="3">
    <source>
        <dbReference type="EMBL" id="EEK16286.1"/>
    </source>
</evidence>
<dbReference type="AlphaFoldDB" id="C2MD01"/>
<evidence type="ECO:0008006" key="5">
    <source>
        <dbReference type="Google" id="ProtNLM"/>
    </source>
</evidence>
<name>C2MD01_9PORP</name>
<reference evidence="3 4" key="1">
    <citation type="submission" date="2009-04" db="EMBL/GenBank/DDBJ databases">
        <authorList>
            <person name="Sebastian Y."/>
            <person name="Madupu R."/>
            <person name="Durkin A.S."/>
            <person name="Torralba M."/>
            <person name="Methe B."/>
            <person name="Sutton G.G."/>
            <person name="Strausberg R.L."/>
            <person name="Nelson K.E."/>
        </authorList>
    </citation>
    <scope>NUCLEOTIDE SEQUENCE [LARGE SCALE GENOMIC DNA]</scope>
    <source>
        <strain evidence="3 4">60-3</strain>
    </source>
</reference>
<dbReference type="Pfam" id="PF20683">
    <property type="entry name" value="DUF6819"/>
    <property type="match status" value="1"/>
</dbReference>
<dbReference type="InterPro" id="IPR049208">
    <property type="entry name" value="DUF6819"/>
</dbReference>
<gene>
    <name evidence="3" type="ORF">PORUE0001_0321</name>
</gene>
<evidence type="ECO:0000313" key="4">
    <source>
        <dbReference type="Proteomes" id="UP000003303"/>
    </source>
</evidence>
<dbReference type="RefSeq" id="WP_007365727.1">
    <property type="nucleotide sequence ID" value="NZ_ACLR01000182.1"/>
</dbReference>
<comment type="caution">
    <text evidence="3">The sequence shown here is derived from an EMBL/GenBank/DDBJ whole genome shotgun (WGS) entry which is preliminary data.</text>
</comment>
<feature type="domain" description="DUF4954" evidence="1">
    <location>
        <begin position="2"/>
        <end position="434"/>
    </location>
</feature>
<keyword evidence="4" id="KW-1185">Reference proteome</keyword>
<accession>C2MD01</accession>
<dbReference type="EMBL" id="ACLR01000182">
    <property type="protein sequence ID" value="EEK16286.1"/>
    <property type="molecule type" value="Genomic_DNA"/>
</dbReference>
<sequence>MRKLNSKEIKQLTDQGCQAQDWSLIRVHRYFDASRCQQVHFIGSCEIGDNRGGRPSEEEPSYVEPYRLAHVKLINCTIGDRVIIDGVRDCISHYDIADDVIIHDIAALKVMGETTFGNGYLVEVLNETGGREVPICDILTAQTAYMLAMYRHDKELQAALSKLVEEYTDSVRSDRGTIGESSNIKHCGLMTNVKVGPHSSIIGASVLENGSVNSTALSPTKVGYGVICRDFIFSAGCVVSDGSNVSRSFIGQGCSVTHLFSAHDSLFFANCQCENGEACAVFAGPFTVTMHKSSLLIAGYYSFLNAGSGSNQSNHLYKLGPIHQGIVERGSKTTSDSYVLWPSRIGAFSLIMGRHVAHIDSSDFPFSYIIENDNQSYLVPGTNLRSVGTIRDTKKWPKRDKRHPEEKLDCINYNLLSPYTVGKMYKGWHKLKALETHLGSADATYIYHDMHIRHSSLVKGCRYYEMGIIKFLGNSLIQRIQDQAPKSKSELVACLPPTSNEGLSDWLDLAGMIAPRRLVRNLIKQIKEGQIKTLEEVNVAIRAIHSRYYEIEWHWAYDLLLRWYDIAAKDLTVERVIQIIKEWQETVITLDEYLLQDAHKEFEMLTQVGFGIDLDGDHNRRIDFEQVRGNYEDNAFVIEVHDHISRKKLLGETILAQIDALPE</sequence>
<dbReference type="Gene3D" id="2.160.10.10">
    <property type="entry name" value="Hexapeptide repeat proteins"/>
    <property type="match status" value="1"/>
</dbReference>
<evidence type="ECO:0000259" key="2">
    <source>
        <dbReference type="Pfam" id="PF20683"/>
    </source>
</evidence>
<evidence type="ECO:0000259" key="1">
    <source>
        <dbReference type="Pfam" id="PF16314"/>
    </source>
</evidence>